<evidence type="ECO:0000256" key="1">
    <source>
        <dbReference type="SAM" id="Phobius"/>
    </source>
</evidence>
<gene>
    <name evidence="3" type="primary">madM</name>
    <name evidence="3" type="ORF">CH341_29550</name>
</gene>
<dbReference type="Proteomes" id="UP000249130">
    <property type="component" value="Unassembled WGS sequence"/>
</dbReference>
<dbReference type="Pfam" id="PF03818">
    <property type="entry name" value="MadM"/>
    <property type="match status" value="1"/>
</dbReference>
<evidence type="ECO:0000313" key="3">
    <source>
        <dbReference type="EMBL" id="RAI37488.1"/>
    </source>
</evidence>
<name>A0A327KQ34_9BRAD</name>
<keyword evidence="1" id="KW-1133">Transmembrane helix</keyword>
<evidence type="ECO:0000313" key="4">
    <source>
        <dbReference type="Proteomes" id="UP000249130"/>
    </source>
</evidence>
<keyword evidence="1" id="KW-0812">Transmembrane</keyword>
<organism evidence="3 4">
    <name type="scientific">Rhodoplanes roseus</name>
    <dbReference type="NCBI Taxonomy" id="29409"/>
    <lineage>
        <taxon>Bacteria</taxon>
        <taxon>Pseudomonadati</taxon>
        <taxon>Pseudomonadota</taxon>
        <taxon>Alphaproteobacteria</taxon>
        <taxon>Hyphomicrobiales</taxon>
        <taxon>Nitrobacteraceae</taxon>
        <taxon>Rhodoplanes</taxon>
    </lineage>
</organism>
<feature type="transmembrane region" description="Helical" evidence="1">
    <location>
        <begin position="41"/>
        <end position="63"/>
    </location>
</feature>
<reference evidence="3 4" key="1">
    <citation type="submission" date="2017-07" db="EMBL/GenBank/DDBJ databases">
        <title>Draft Genome Sequences of Select Purple Nonsulfur Bacteria.</title>
        <authorList>
            <person name="Lasarre B."/>
            <person name="Mckinlay J.B."/>
        </authorList>
    </citation>
    <scope>NUCLEOTIDE SEQUENCE [LARGE SCALE GENOMIC DNA]</scope>
    <source>
        <strain evidence="3 4">DSM 5909</strain>
    </source>
</reference>
<evidence type="ECO:0000259" key="2">
    <source>
        <dbReference type="Pfam" id="PF03818"/>
    </source>
</evidence>
<feature type="transmembrane region" description="Helical" evidence="1">
    <location>
        <begin position="233"/>
        <end position="252"/>
    </location>
</feature>
<feature type="transmembrane region" description="Helical" evidence="1">
    <location>
        <begin position="201"/>
        <end position="221"/>
    </location>
</feature>
<feature type="transmembrane region" description="Helical" evidence="1">
    <location>
        <begin position="75"/>
        <end position="97"/>
    </location>
</feature>
<feature type="transmembrane region" description="Helical" evidence="1">
    <location>
        <begin position="16"/>
        <end position="35"/>
    </location>
</feature>
<feature type="transmembrane region" description="Helical" evidence="1">
    <location>
        <begin position="141"/>
        <end position="161"/>
    </location>
</feature>
<keyword evidence="1" id="KW-0472">Membrane</keyword>
<dbReference type="NCBIfam" id="TIGR00808">
    <property type="entry name" value="malonate_madM"/>
    <property type="match status" value="1"/>
</dbReference>
<comment type="caution">
    <text evidence="3">The sequence shown here is derived from an EMBL/GenBank/DDBJ whole genome shotgun (WGS) entry which is preliminary data.</text>
</comment>
<dbReference type="InterPro" id="IPR018402">
    <property type="entry name" value="Mal/Na_symporter_MadM_N"/>
</dbReference>
<protein>
    <submittedName>
        <fullName evidence="3">Malonate transporter subunit MadM</fullName>
    </submittedName>
</protein>
<feature type="transmembrane region" description="Helical" evidence="1">
    <location>
        <begin position="109"/>
        <end position="134"/>
    </location>
</feature>
<dbReference type="GO" id="GO:0044668">
    <property type="term" value="F:sodium:malonate symporter activity"/>
    <property type="evidence" value="ECO:0007669"/>
    <property type="project" value="InterPro"/>
</dbReference>
<dbReference type="EMBL" id="NPEX01000443">
    <property type="protein sequence ID" value="RAI37488.1"/>
    <property type="molecule type" value="Genomic_DNA"/>
</dbReference>
<dbReference type="OrthoDB" id="4964461at2"/>
<keyword evidence="4" id="KW-1185">Reference proteome</keyword>
<accession>A0A327KQ34</accession>
<dbReference type="RefSeq" id="WP_111423021.1">
    <property type="nucleotide sequence ID" value="NZ_NPEX01000443.1"/>
</dbReference>
<feature type="transmembrane region" description="Helical" evidence="1">
    <location>
        <begin position="167"/>
        <end position="189"/>
    </location>
</feature>
<proteinExistence type="predicted"/>
<feature type="domain" description="Malonate/sodium symporter MadM subunit N-terminal" evidence="2">
    <location>
        <begin position="11"/>
        <end position="256"/>
    </location>
</feature>
<dbReference type="InterPro" id="IPR004691">
    <property type="entry name" value="Mal/Na_symporter_MadM"/>
</dbReference>
<dbReference type="AlphaFoldDB" id="A0A327KQ34"/>
<sequence length="257" mass="26527">MDLSYKFLMELTQPRALIFAFVFVGALTWLCYQFSDKITRGRVHGSAVAIIVGLILAFVGGMLTHGKRGIADVPLFAGFALMGGAMLRDFCIISTAYGVRMEELKKAGIAGVLSLVVGTFVAFVVGVVIAYAFGYRGTVDLTTIGAGAVTFIVGPVTGSAIGASSDIIALSIAAGVVKSIAVMILTPLLAKPFGLTNPAAAMVYGGLMGTTSGTAAGLAATDARLVPYGALTATFYTGFGCLVCPSVCYIVMRMIFG</sequence>